<accession>A0A3B0TDK5</accession>
<proteinExistence type="predicted"/>
<protein>
    <submittedName>
        <fullName evidence="1">Uncharacterized protein</fullName>
    </submittedName>
</protein>
<organism evidence="1">
    <name type="scientific">hydrothermal vent metagenome</name>
    <dbReference type="NCBI Taxonomy" id="652676"/>
    <lineage>
        <taxon>unclassified sequences</taxon>
        <taxon>metagenomes</taxon>
        <taxon>ecological metagenomes</taxon>
    </lineage>
</organism>
<reference evidence="1" key="1">
    <citation type="submission" date="2018-06" db="EMBL/GenBank/DDBJ databases">
        <authorList>
            <person name="Zhirakovskaya E."/>
        </authorList>
    </citation>
    <scope>NUCLEOTIDE SEQUENCE</scope>
</reference>
<sequence>MRRASSGDYEGIVFDIPDRADIVRSPADILNLVLALVV</sequence>
<evidence type="ECO:0000313" key="1">
    <source>
        <dbReference type="EMBL" id="VAW05036.1"/>
    </source>
</evidence>
<feature type="non-terminal residue" evidence="1">
    <location>
        <position position="38"/>
    </location>
</feature>
<name>A0A3B0TDK5_9ZZZZ</name>
<dbReference type="EMBL" id="UOEI01000415">
    <property type="protein sequence ID" value="VAW05036.1"/>
    <property type="molecule type" value="Genomic_DNA"/>
</dbReference>
<gene>
    <name evidence="1" type="ORF">MNBD_ACTINO01-2558</name>
</gene>
<dbReference type="AlphaFoldDB" id="A0A3B0TDK5"/>